<feature type="compositionally biased region" description="Low complexity" evidence="1">
    <location>
        <begin position="84"/>
        <end position="97"/>
    </location>
</feature>
<keyword evidence="3" id="KW-1185">Reference proteome</keyword>
<proteinExistence type="predicted"/>
<protein>
    <submittedName>
        <fullName evidence="2">Uncharacterized protein</fullName>
    </submittedName>
</protein>
<dbReference type="EMBL" id="CAUYUJ010004385">
    <property type="protein sequence ID" value="CAK0809356.1"/>
    <property type="molecule type" value="Genomic_DNA"/>
</dbReference>
<gene>
    <name evidence="2" type="ORF">PCOR1329_LOCUS14632</name>
</gene>
<evidence type="ECO:0000313" key="2">
    <source>
        <dbReference type="EMBL" id="CAK0809356.1"/>
    </source>
</evidence>
<feature type="compositionally biased region" description="Low complexity" evidence="1">
    <location>
        <begin position="130"/>
        <end position="144"/>
    </location>
</feature>
<reference evidence="2" key="1">
    <citation type="submission" date="2023-10" db="EMBL/GenBank/DDBJ databases">
        <authorList>
            <person name="Chen Y."/>
            <person name="Shah S."/>
            <person name="Dougan E. K."/>
            <person name="Thang M."/>
            <person name="Chan C."/>
        </authorList>
    </citation>
    <scope>NUCLEOTIDE SEQUENCE [LARGE SCALE GENOMIC DNA]</scope>
</reference>
<feature type="compositionally biased region" description="Low complexity" evidence="1">
    <location>
        <begin position="18"/>
        <end position="34"/>
    </location>
</feature>
<feature type="non-terminal residue" evidence="2">
    <location>
        <position position="173"/>
    </location>
</feature>
<name>A0ABN9QUR0_9DINO</name>
<organism evidence="2 3">
    <name type="scientific">Prorocentrum cordatum</name>
    <dbReference type="NCBI Taxonomy" id="2364126"/>
    <lineage>
        <taxon>Eukaryota</taxon>
        <taxon>Sar</taxon>
        <taxon>Alveolata</taxon>
        <taxon>Dinophyceae</taxon>
        <taxon>Prorocentrales</taxon>
        <taxon>Prorocentraceae</taxon>
        <taxon>Prorocentrum</taxon>
    </lineage>
</organism>
<dbReference type="Proteomes" id="UP001189429">
    <property type="component" value="Unassembled WGS sequence"/>
</dbReference>
<feature type="region of interest" description="Disordered" evidence="1">
    <location>
        <begin position="130"/>
        <end position="173"/>
    </location>
</feature>
<accession>A0ABN9QUR0</accession>
<comment type="caution">
    <text evidence="2">The sequence shown here is derived from an EMBL/GenBank/DDBJ whole genome shotgun (WGS) entry which is preliminary data.</text>
</comment>
<feature type="region of interest" description="Disordered" evidence="1">
    <location>
        <begin position="1"/>
        <end position="111"/>
    </location>
</feature>
<evidence type="ECO:0000256" key="1">
    <source>
        <dbReference type="SAM" id="MobiDB-lite"/>
    </source>
</evidence>
<evidence type="ECO:0000313" key="3">
    <source>
        <dbReference type="Proteomes" id="UP001189429"/>
    </source>
</evidence>
<sequence length="173" mass="17434">MAAPLPAGALAQDRRPAGARSPRAGGAGRQAAGAPPRPGAGGALALPAGAGPEHGNSSPLLRRMVSAPAAAGRMFPSPSDAWSGLALLRPRSPPAARRGGGAPGGDKAARRWYRVSELPDSELMSLRRVSGPPWAAAQQPAEAESGPRRGARRAMSLSTTNAPALGPHADRAE</sequence>